<feature type="region of interest" description="Disordered" evidence="1">
    <location>
        <begin position="272"/>
        <end position="295"/>
    </location>
</feature>
<comment type="caution">
    <text evidence="2">The sequence shown here is derived from an EMBL/GenBank/DDBJ whole genome shotgun (WGS) entry which is preliminary data.</text>
</comment>
<name>A0A4U0X9L5_9PEZI</name>
<proteinExistence type="predicted"/>
<evidence type="ECO:0000313" key="3">
    <source>
        <dbReference type="Proteomes" id="UP000309340"/>
    </source>
</evidence>
<evidence type="ECO:0000256" key="1">
    <source>
        <dbReference type="SAM" id="MobiDB-lite"/>
    </source>
</evidence>
<organism evidence="2 3">
    <name type="scientific">Friedmanniomyces simplex</name>
    <dbReference type="NCBI Taxonomy" id="329884"/>
    <lineage>
        <taxon>Eukaryota</taxon>
        <taxon>Fungi</taxon>
        <taxon>Dikarya</taxon>
        <taxon>Ascomycota</taxon>
        <taxon>Pezizomycotina</taxon>
        <taxon>Dothideomycetes</taxon>
        <taxon>Dothideomycetidae</taxon>
        <taxon>Mycosphaerellales</taxon>
        <taxon>Teratosphaeriaceae</taxon>
        <taxon>Friedmanniomyces</taxon>
    </lineage>
</organism>
<accession>A0A4U0X9L5</accession>
<protein>
    <submittedName>
        <fullName evidence="2">Uncharacterized protein</fullName>
    </submittedName>
</protein>
<feature type="region of interest" description="Disordered" evidence="1">
    <location>
        <begin position="65"/>
        <end position="131"/>
    </location>
</feature>
<dbReference type="OrthoDB" id="3848738at2759"/>
<feature type="region of interest" description="Disordered" evidence="1">
    <location>
        <begin position="1"/>
        <end position="43"/>
    </location>
</feature>
<reference evidence="2 3" key="1">
    <citation type="submission" date="2017-03" db="EMBL/GenBank/DDBJ databases">
        <title>Genomes of endolithic fungi from Antarctica.</title>
        <authorList>
            <person name="Coleine C."/>
            <person name="Masonjones S."/>
            <person name="Stajich J.E."/>
        </authorList>
    </citation>
    <scope>NUCLEOTIDE SEQUENCE [LARGE SCALE GENOMIC DNA]</scope>
    <source>
        <strain evidence="2 3">CCFEE 5184</strain>
    </source>
</reference>
<dbReference type="AlphaFoldDB" id="A0A4U0X9L5"/>
<feature type="compositionally biased region" description="Basic and acidic residues" evidence="1">
    <location>
        <begin position="275"/>
        <end position="285"/>
    </location>
</feature>
<keyword evidence="3" id="KW-1185">Reference proteome</keyword>
<feature type="compositionally biased region" description="Basic and acidic residues" evidence="1">
    <location>
        <begin position="79"/>
        <end position="88"/>
    </location>
</feature>
<dbReference type="Proteomes" id="UP000309340">
    <property type="component" value="Unassembled WGS sequence"/>
</dbReference>
<gene>
    <name evidence="2" type="ORF">B0A55_08890</name>
</gene>
<dbReference type="EMBL" id="NAJQ01000269">
    <property type="protein sequence ID" value="TKA73312.1"/>
    <property type="molecule type" value="Genomic_DNA"/>
</dbReference>
<sequence length="295" mass="34007">MPRSSTNPSWADRISDDYEDDYTDNAKGGSRMSQSSEDERSRWERECRLADIEDEYQRLRPLRLSGMGSPLESVEEEYERLQSLRPEFDDGSWASTSGNRYSDHGLGHFPSSSGRSRYGRQPPRRPEDWCPIQSSNGPEYFEACRLPTHLDASQRHNRGRPAQSTLPDVDQGIRDVLLAPYTGESKQAYLSRMYRDRESLAAAESRWQDMEGRWRPFVTESKEDHILRIDLCGIIEKPTQSESEARWQVLEGRFEPEFGEGYGDDLRRLSASIPGDERPSSEDCLTRWNALEGER</sequence>
<evidence type="ECO:0000313" key="2">
    <source>
        <dbReference type="EMBL" id="TKA73312.1"/>
    </source>
</evidence>